<proteinExistence type="predicted"/>
<reference evidence="3 4" key="1">
    <citation type="submission" date="2022-06" db="EMBL/GenBank/DDBJ databases">
        <title>Ideonella sp. NS12-5 Genome sequencing and assembly.</title>
        <authorList>
            <person name="Jung Y."/>
        </authorList>
    </citation>
    <scope>NUCLEOTIDE SEQUENCE [LARGE SCALE GENOMIC DNA]</scope>
    <source>
        <strain evidence="3 4">NS12-5</strain>
    </source>
</reference>
<accession>A0ABT1BLG0</accession>
<name>A0ABT1BLG0_9BURK</name>
<evidence type="ECO:0000313" key="4">
    <source>
        <dbReference type="Proteomes" id="UP001204851"/>
    </source>
</evidence>
<dbReference type="EMBL" id="JAMXMC010000003">
    <property type="protein sequence ID" value="MCO5976227.1"/>
    <property type="molecule type" value="Genomic_DNA"/>
</dbReference>
<organism evidence="3 4">
    <name type="scientific">Ideonella oryzae</name>
    <dbReference type="NCBI Taxonomy" id="2937441"/>
    <lineage>
        <taxon>Bacteria</taxon>
        <taxon>Pseudomonadati</taxon>
        <taxon>Pseudomonadota</taxon>
        <taxon>Betaproteobacteria</taxon>
        <taxon>Burkholderiales</taxon>
        <taxon>Sphaerotilaceae</taxon>
        <taxon>Ideonella</taxon>
    </lineage>
</organism>
<sequence>MIRAFLTVALSLGLLGAQAAHAVQPAKAKTSKSAKKAAAPVPEPELALPDADGPQNAAAALVGFGHYDCEFSQTVNVAMNPKHEGYVDVTFGKNVYTMKPVLSSTGAVRLEDVRGKTLMLQIAYKSMLMDTQVGRRLVDECVSEKQLAAKKAAEGAPQQALLVDPNASKTEAKQ</sequence>
<feature type="signal peptide" evidence="2">
    <location>
        <begin position="1"/>
        <end position="22"/>
    </location>
</feature>
<comment type="caution">
    <text evidence="3">The sequence shown here is derived from an EMBL/GenBank/DDBJ whole genome shotgun (WGS) entry which is preliminary data.</text>
</comment>
<protein>
    <submittedName>
        <fullName evidence="3">Uncharacterized protein</fullName>
    </submittedName>
</protein>
<feature type="chain" id="PRO_5046546270" evidence="2">
    <location>
        <begin position="23"/>
        <end position="174"/>
    </location>
</feature>
<gene>
    <name evidence="3" type="ORF">M0L44_05775</name>
</gene>
<evidence type="ECO:0000256" key="2">
    <source>
        <dbReference type="SAM" id="SignalP"/>
    </source>
</evidence>
<feature type="region of interest" description="Disordered" evidence="1">
    <location>
        <begin position="154"/>
        <end position="174"/>
    </location>
</feature>
<evidence type="ECO:0000313" key="3">
    <source>
        <dbReference type="EMBL" id="MCO5976227.1"/>
    </source>
</evidence>
<keyword evidence="4" id="KW-1185">Reference proteome</keyword>
<dbReference type="RefSeq" id="WP_252768704.1">
    <property type="nucleotide sequence ID" value="NZ_JAMXMC010000003.1"/>
</dbReference>
<keyword evidence="2" id="KW-0732">Signal</keyword>
<dbReference type="Proteomes" id="UP001204851">
    <property type="component" value="Unassembled WGS sequence"/>
</dbReference>
<evidence type="ECO:0000256" key="1">
    <source>
        <dbReference type="SAM" id="MobiDB-lite"/>
    </source>
</evidence>